<evidence type="ECO:0000313" key="2">
    <source>
        <dbReference type="Proteomes" id="UP001226091"/>
    </source>
</evidence>
<protein>
    <submittedName>
        <fullName evidence="1">Uncharacterized protein</fullName>
    </submittedName>
</protein>
<dbReference type="Proteomes" id="UP001226091">
    <property type="component" value="Chromosome"/>
</dbReference>
<reference evidence="2" key="1">
    <citation type="journal article" date="2025" name="Aquaculture">
        <title>Assessment of the bioflocculant production and safety properties of Metabacillus hrfriensis sp. nov. based on phenotypic and whole-genome sequencing analysis.</title>
        <authorList>
            <person name="Zhang R."/>
            <person name="Zhao Z."/>
            <person name="Luo L."/>
            <person name="Wang S."/>
            <person name="Guo K."/>
            <person name="Xu W."/>
        </authorList>
    </citation>
    <scope>NUCLEOTIDE SEQUENCE [LARGE SCALE GENOMIC DNA]</scope>
    <source>
        <strain evidence="2">CT-WN-B3</strain>
    </source>
</reference>
<organism evidence="1 2">
    <name type="scientific">Metabacillus hrfriensis</name>
    <dbReference type="NCBI Taxonomy" id="3048891"/>
    <lineage>
        <taxon>Bacteria</taxon>
        <taxon>Bacillati</taxon>
        <taxon>Bacillota</taxon>
        <taxon>Bacilli</taxon>
        <taxon>Bacillales</taxon>
        <taxon>Bacillaceae</taxon>
        <taxon>Metabacillus</taxon>
    </lineage>
</organism>
<keyword evidence="2" id="KW-1185">Reference proteome</keyword>
<proteinExistence type="predicted"/>
<gene>
    <name evidence="1" type="ORF">QLQ22_06200</name>
</gene>
<accession>A0ACD4REJ6</accession>
<dbReference type="EMBL" id="CP126116">
    <property type="protein sequence ID" value="WHZ58926.1"/>
    <property type="molecule type" value="Genomic_DNA"/>
</dbReference>
<name>A0ACD4REJ6_9BACI</name>
<sequence>MSMNHSEFSEIPKVELVNFSFSPPGPMGWSSAEYETMLEDPETFLSKYKVRHEEPATGNIELVELPIKKRKLQVTNLNVEPLNEEVQEIVQLPVQEILETAEEPAVKKGKKSKKVKKQQIASEPAAEMPKLEVQEPAALAEAEEMLPAARLETKQEQQAEASEPSLTESLKVAGSRDKQVYSYDKLIDIFNGVNSDSNQSSKNQDRTALRFSSRKSKSVSSTRKNRIIFLD</sequence>
<evidence type="ECO:0000313" key="1">
    <source>
        <dbReference type="EMBL" id="WHZ58926.1"/>
    </source>
</evidence>